<keyword evidence="1" id="KW-0732">Signal</keyword>
<reference evidence="2 3" key="1">
    <citation type="journal article" date="2018" name="Proc. Natl. Acad. Sci. U.S.A.">
        <title>Linking secondary metabolites to gene clusters through genome sequencing of six diverse Aspergillus species.</title>
        <authorList>
            <person name="Kaerboelling I."/>
            <person name="Vesth T.C."/>
            <person name="Frisvad J.C."/>
            <person name="Nybo J.L."/>
            <person name="Theobald S."/>
            <person name="Kuo A."/>
            <person name="Bowyer P."/>
            <person name="Matsuda Y."/>
            <person name="Mondo S."/>
            <person name="Lyhne E.K."/>
            <person name="Kogle M.E."/>
            <person name="Clum A."/>
            <person name="Lipzen A."/>
            <person name="Salamov A."/>
            <person name="Ngan C.Y."/>
            <person name="Daum C."/>
            <person name="Chiniquy J."/>
            <person name="Barry K."/>
            <person name="LaButti K."/>
            <person name="Haridas S."/>
            <person name="Simmons B.A."/>
            <person name="Magnuson J.K."/>
            <person name="Mortensen U.H."/>
            <person name="Larsen T.O."/>
            <person name="Grigoriev I.V."/>
            <person name="Baker S.E."/>
            <person name="Andersen M.R."/>
        </authorList>
    </citation>
    <scope>NUCLEOTIDE SEQUENCE [LARGE SCALE GENOMIC DNA]</scope>
    <source>
        <strain evidence="2 3">IBT 24754</strain>
    </source>
</reference>
<dbReference type="EMBL" id="MSFN02000001">
    <property type="protein sequence ID" value="PTU24312.1"/>
    <property type="molecule type" value="Genomic_DNA"/>
</dbReference>
<dbReference type="Proteomes" id="UP000244073">
    <property type="component" value="Unassembled WGS sequence"/>
</dbReference>
<evidence type="ECO:0000256" key="1">
    <source>
        <dbReference type="SAM" id="SignalP"/>
    </source>
</evidence>
<accession>A0A2T5M706</accession>
<feature type="signal peptide" evidence="1">
    <location>
        <begin position="1"/>
        <end position="16"/>
    </location>
</feature>
<gene>
    <name evidence="2" type="ORF">P175DRAFT_0527773</name>
</gene>
<dbReference type="RefSeq" id="XP_040755704.1">
    <property type="nucleotide sequence ID" value="XM_040899553.1"/>
</dbReference>
<name>A0A2T5M706_9EURO</name>
<dbReference type="AlphaFoldDB" id="A0A2T5M706"/>
<organism evidence="2 3">
    <name type="scientific">Aspergillus ochraceoroseus IBT 24754</name>
    <dbReference type="NCBI Taxonomy" id="1392256"/>
    <lineage>
        <taxon>Eukaryota</taxon>
        <taxon>Fungi</taxon>
        <taxon>Dikarya</taxon>
        <taxon>Ascomycota</taxon>
        <taxon>Pezizomycotina</taxon>
        <taxon>Eurotiomycetes</taxon>
        <taxon>Eurotiomycetidae</taxon>
        <taxon>Eurotiales</taxon>
        <taxon>Aspergillaceae</taxon>
        <taxon>Aspergillus</taxon>
        <taxon>Aspergillus subgen. Nidulantes</taxon>
    </lineage>
</organism>
<comment type="caution">
    <text evidence="2">The sequence shown here is derived from an EMBL/GenBank/DDBJ whole genome shotgun (WGS) entry which is preliminary data.</text>
</comment>
<protein>
    <submittedName>
        <fullName evidence="2">Uncharacterized protein</fullName>
    </submittedName>
</protein>
<feature type="chain" id="PRO_5015660840" evidence="1">
    <location>
        <begin position="17"/>
        <end position="99"/>
    </location>
</feature>
<dbReference type="VEuPathDB" id="FungiDB:P175DRAFT_0527773"/>
<evidence type="ECO:0000313" key="2">
    <source>
        <dbReference type="EMBL" id="PTU24312.1"/>
    </source>
</evidence>
<evidence type="ECO:0000313" key="3">
    <source>
        <dbReference type="Proteomes" id="UP000244073"/>
    </source>
</evidence>
<sequence length="99" mass="10545">MLVTGLITCITGSVSAAHEANRFACGLGFFSGKRVCATVPVSSTVGLDLVFGIDAPFDGQKLTGVSILESVLWLSSTYHFVWSSCLLILVKLFDPQEGF</sequence>
<proteinExistence type="predicted"/>
<dbReference type="GeneID" id="63816435"/>